<gene>
    <name evidence="2" type="ORF">DMB68_07000</name>
</gene>
<sequence>MFNYIVYFTNIFLNIFCIISFINLFFLFLFFFFKEYFFFTVYCFKLLIFSVLCFAILQPLSGDFYRYLKRLLVSCKIL</sequence>
<reference evidence="2 3" key="1">
    <citation type="submission" date="2018-05" db="EMBL/GenBank/DDBJ databases">
        <title>Flavobacterium sp. strain IMCC34758, incomplete genome.</title>
        <authorList>
            <person name="Joung Y."/>
        </authorList>
    </citation>
    <scope>NUCLEOTIDE SEQUENCE [LARGE SCALE GENOMIC DNA]</scope>
    <source>
        <strain evidence="2 3">IMCC34758</strain>
    </source>
</reference>
<evidence type="ECO:0000313" key="3">
    <source>
        <dbReference type="Proteomes" id="UP000247681"/>
    </source>
</evidence>
<keyword evidence="1" id="KW-1133">Transmembrane helix</keyword>
<keyword evidence="3" id="KW-1185">Reference proteome</keyword>
<feature type="transmembrane region" description="Helical" evidence="1">
    <location>
        <begin position="12"/>
        <end position="33"/>
    </location>
</feature>
<feature type="transmembrane region" description="Helical" evidence="1">
    <location>
        <begin position="39"/>
        <end position="60"/>
    </location>
</feature>
<dbReference type="Proteomes" id="UP000247681">
    <property type="component" value="Unassembled WGS sequence"/>
</dbReference>
<keyword evidence="1" id="KW-0472">Membrane</keyword>
<dbReference type="AlphaFoldDB" id="A0A2V4C698"/>
<proteinExistence type="predicted"/>
<name>A0A2V4C698_9FLAO</name>
<keyword evidence="1" id="KW-0812">Transmembrane</keyword>
<comment type="caution">
    <text evidence="2">The sequence shown here is derived from an EMBL/GenBank/DDBJ whole genome shotgun (WGS) entry which is preliminary data.</text>
</comment>
<accession>A0A2V4C698</accession>
<evidence type="ECO:0000256" key="1">
    <source>
        <dbReference type="SAM" id="Phobius"/>
    </source>
</evidence>
<organism evidence="2 3">
    <name type="scientific">Flavobacterium hydrophilum</name>
    <dbReference type="NCBI Taxonomy" id="2211445"/>
    <lineage>
        <taxon>Bacteria</taxon>
        <taxon>Pseudomonadati</taxon>
        <taxon>Bacteroidota</taxon>
        <taxon>Flavobacteriia</taxon>
        <taxon>Flavobacteriales</taxon>
        <taxon>Flavobacteriaceae</taxon>
        <taxon>Flavobacterium</taxon>
    </lineage>
</organism>
<protein>
    <submittedName>
        <fullName evidence="2">Uncharacterized protein</fullName>
    </submittedName>
</protein>
<evidence type="ECO:0000313" key="2">
    <source>
        <dbReference type="EMBL" id="PXY46886.1"/>
    </source>
</evidence>
<dbReference type="EMBL" id="QJHL01000001">
    <property type="protein sequence ID" value="PXY46886.1"/>
    <property type="molecule type" value="Genomic_DNA"/>
</dbReference>